<comment type="caution">
    <text evidence="2">The sequence shown here is derived from an EMBL/GenBank/DDBJ whole genome shotgun (WGS) entry which is preliminary data.</text>
</comment>
<keyword evidence="1" id="KW-0732">Signal</keyword>
<protein>
    <submittedName>
        <fullName evidence="2">Uncharacterized protein</fullName>
    </submittedName>
</protein>
<proteinExistence type="predicted"/>
<evidence type="ECO:0000256" key="1">
    <source>
        <dbReference type="SAM" id="SignalP"/>
    </source>
</evidence>
<feature type="chain" id="PRO_5030144062" evidence="1">
    <location>
        <begin position="27"/>
        <end position="470"/>
    </location>
</feature>
<sequence length="470" mass="52314">MRMNHMSLNRKWILFSLVLVSPAILAAENLNFNYTRAGVLSLEPGLGLQAKACHSKADPMDIYVRFDKNVNMKDISAVRLQISGSAYAKSYTVFSPSVKGRASSDPDFLVPWGAHAKGAVKVKETGSVDIPAVPAHNEQPFCFSNAGPKYYSVIYPPQYSFGGLIPIFKDEPYYFDPLGSLDGRDFSKRCQFALDMLSETDRNSLDYYWPYGTDLYEHRLIKYGDIQGRTGSSFIRDGIKSLGKSFLFVEKQHHIFWSYRAPAEPARTEIQTTSKDYNMDENCSTSSCSFTFPTGKGNQNNIIQDGSTFLVRLNNRNITSLVLNVFTKTGSQTWEWKLKDNNHRNNLYGVYLFGGPQGVSGSYPKPDDPYNIAGFYADKKKSGFYSGTLVTQSALNTTYTNFNKVTPLSLPAVGEGDMNLVNTDSLTFTFGVNNYGSPTLMILGQPLKFAPLTVNGKEVASAMQVRNACY</sequence>
<evidence type="ECO:0000313" key="2">
    <source>
        <dbReference type="EMBL" id="EBO7333036.1"/>
    </source>
</evidence>
<dbReference type="AlphaFoldDB" id="A0A5Y8M789"/>
<reference evidence="2" key="1">
    <citation type="submission" date="2018-08" db="EMBL/GenBank/DDBJ databases">
        <authorList>
            <consortium name="PulseNet: The National Subtyping Network for Foodborne Disease Surveillance"/>
            <person name="Tarr C.L."/>
            <person name="Trees E."/>
            <person name="Katz L.S."/>
            <person name="Carleton-Romer H.A."/>
            <person name="Stroika S."/>
            <person name="Kucerova Z."/>
            <person name="Roache K.F."/>
            <person name="Sabol A.L."/>
            <person name="Besser J."/>
            <person name="Gerner-Smidt P."/>
        </authorList>
    </citation>
    <scope>NUCLEOTIDE SEQUENCE</scope>
    <source>
        <strain evidence="2">PNUSAS049711</strain>
    </source>
</reference>
<feature type="signal peptide" evidence="1">
    <location>
        <begin position="1"/>
        <end position="26"/>
    </location>
</feature>
<gene>
    <name evidence="2" type="ORF">D0O76_05590</name>
</gene>
<accession>A0A5Y8M789</accession>
<organism evidence="2">
    <name type="scientific">Salmonella enterica</name>
    <name type="common">Salmonella choleraesuis</name>
    <dbReference type="NCBI Taxonomy" id="28901"/>
    <lineage>
        <taxon>Bacteria</taxon>
        <taxon>Pseudomonadati</taxon>
        <taxon>Pseudomonadota</taxon>
        <taxon>Gammaproteobacteria</taxon>
        <taxon>Enterobacterales</taxon>
        <taxon>Enterobacteriaceae</taxon>
        <taxon>Salmonella</taxon>
    </lineage>
</organism>
<name>A0A5Y8M789_SALER</name>
<dbReference type="RefSeq" id="WP_058652024.1">
    <property type="nucleotide sequence ID" value="NZ_JYQD01000043.1"/>
</dbReference>
<dbReference type="EMBL" id="AAGJLM010000002">
    <property type="protein sequence ID" value="EBO7333036.1"/>
    <property type="molecule type" value="Genomic_DNA"/>
</dbReference>